<proteinExistence type="predicted"/>
<evidence type="ECO:0000256" key="1">
    <source>
        <dbReference type="SAM" id="MobiDB-lite"/>
    </source>
</evidence>
<dbReference type="AlphaFoldDB" id="A0A368QRA0"/>
<reference evidence="2" key="1">
    <citation type="journal article" date="2012" name="Nat. Biotechnol.">
        <title>Reference genome sequence of the model plant Setaria.</title>
        <authorList>
            <person name="Bennetzen J.L."/>
            <person name="Schmutz J."/>
            <person name="Wang H."/>
            <person name="Percifield R."/>
            <person name="Hawkins J."/>
            <person name="Pontaroli A.C."/>
            <person name="Estep M."/>
            <person name="Feng L."/>
            <person name="Vaughn J.N."/>
            <person name="Grimwood J."/>
            <person name="Jenkins J."/>
            <person name="Barry K."/>
            <person name="Lindquist E."/>
            <person name="Hellsten U."/>
            <person name="Deshpande S."/>
            <person name="Wang X."/>
            <person name="Wu X."/>
            <person name="Mitros T."/>
            <person name="Triplett J."/>
            <person name="Yang X."/>
            <person name="Ye C.Y."/>
            <person name="Mauro-Herrera M."/>
            <person name="Wang L."/>
            <person name="Li P."/>
            <person name="Sharma M."/>
            <person name="Sharma R."/>
            <person name="Ronald P.C."/>
            <person name="Panaud O."/>
            <person name="Kellogg E.A."/>
            <person name="Brutnell T.P."/>
            <person name="Doust A.N."/>
            <person name="Tuskan G.A."/>
            <person name="Rokhsar D."/>
            <person name="Devos K.M."/>
        </authorList>
    </citation>
    <scope>NUCLEOTIDE SEQUENCE [LARGE SCALE GENOMIC DNA]</scope>
    <source>
        <strain evidence="2">Yugu1</strain>
    </source>
</reference>
<organism evidence="2">
    <name type="scientific">Setaria italica</name>
    <name type="common">Foxtail millet</name>
    <name type="synonym">Panicum italicum</name>
    <dbReference type="NCBI Taxonomy" id="4555"/>
    <lineage>
        <taxon>Eukaryota</taxon>
        <taxon>Viridiplantae</taxon>
        <taxon>Streptophyta</taxon>
        <taxon>Embryophyta</taxon>
        <taxon>Tracheophyta</taxon>
        <taxon>Spermatophyta</taxon>
        <taxon>Magnoliopsida</taxon>
        <taxon>Liliopsida</taxon>
        <taxon>Poales</taxon>
        <taxon>Poaceae</taxon>
        <taxon>PACMAD clade</taxon>
        <taxon>Panicoideae</taxon>
        <taxon>Panicodae</taxon>
        <taxon>Paniceae</taxon>
        <taxon>Cenchrinae</taxon>
        <taxon>Setaria</taxon>
    </lineage>
</organism>
<feature type="compositionally biased region" description="Low complexity" evidence="1">
    <location>
        <begin position="34"/>
        <end position="46"/>
    </location>
</feature>
<feature type="region of interest" description="Disordered" evidence="1">
    <location>
        <begin position="1"/>
        <end position="113"/>
    </location>
</feature>
<reference evidence="2" key="2">
    <citation type="submission" date="2015-07" db="EMBL/GenBank/DDBJ databases">
        <authorList>
            <person name="Noorani M."/>
        </authorList>
    </citation>
    <scope>NUCLEOTIDE SEQUENCE</scope>
    <source>
        <strain evidence="2">Yugu1</strain>
    </source>
</reference>
<accession>A0A368QRA0</accession>
<sequence>MRATSSPREEAAVARSAWREPDEASAAPTKKARSASSEPSAAPTKTARTEADEASAAPTKTARSEAEAASAPQLGRPAPWLPPDRVRPPHSRSSSNSSLQFNGLGEDLYEVEL</sequence>
<gene>
    <name evidence="2" type="ORF">SETIT_4G004200v2</name>
</gene>
<protein>
    <submittedName>
        <fullName evidence="2">Uncharacterized protein</fullName>
    </submittedName>
</protein>
<feature type="compositionally biased region" description="Basic and acidic residues" evidence="1">
    <location>
        <begin position="7"/>
        <end position="22"/>
    </location>
</feature>
<evidence type="ECO:0000313" key="2">
    <source>
        <dbReference type="EMBL" id="RCV19790.1"/>
    </source>
</evidence>
<name>A0A368QRA0_SETIT</name>
<dbReference type="EMBL" id="CM003531">
    <property type="protein sequence ID" value="RCV19790.1"/>
    <property type="molecule type" value="Genomic_DNA"/>
</dbReference>